<comment type="caution">
    <text evidence="2">The sequence shown here is derived from an EMBL/GenBank/DDBJ whole genome shotgun (WGS) entry which is preliminary data.</text>
</comment>
<evidence type="ECO:0000313" key="2">
    <source>
        <dbReference type="EMBL" id="MPC36852.1"/>
    </source>
</evidence>
<feature type="compositionally biased region" description="Basic and acidic residues" evidence="1">
    <location>
        <begin position="1"/>
        <end position="14"/>
    </location>
</feature>
<organism evidence="2 3">
    <name type="scientific">Portunus trituberculatus</name>
    <name type="common">Swimming crab</name>
    <name type="synonym">Neptunus trituberculatus</name>
    <dbReference type="NCBI Taxonomy" id="210409"/>
    <lineage>
        <taxon>Eukaryota</taxon>
        <taxon>Metazoa</taxon>
        <taxon>Ecdysozoa</taxon>
        <taxon>Arthropoda</taxon>
        <taxon>Crustacea</taxon>
        <taxon>Multicrustacea</taxon>
        <taxon>Malacostraca</taxon>
        <taxon>Eumalacostraca</taxon>
        <taxon>Eucarida</taxon>
        <taxon>Decapoda</taxon>
        <taxon>Pleocyemata</taxon>
        <taxon>Brachyura</taxon>
        <taxon>Eubrachyura</taxon>
        <taxon>Portunoidea</taxon>
        <taxon>Portunidae</taxon>
        <taxon>Portuninae</taxon>
        <taxon>Portunus</taxon>
    </lineage>
</organism>
<feature type="compositionally biased region" description="Polar residues" evidence="1">
    <location>
        <begin position="17"/>
        <end position="34"/>
    </location>
</feature>
<dbReference type="AlphaFoldDB" id="A0A5B7ERR8"/>
<dbReference type="EMBL" id="VSRR010003620">
    <property type="protein sequence ID" value="MPC36852.1"/>
    <property type="molecule type" value="Genomic_DNA"/>
</dbReference>
<accession>A0A5B7ERR8</accession>
<evidence type="ECO:0000313" key="3">
    <source>
        <dbReference type="Proteomes" id="UP000324222"/>
    </source>
</evidence>
<dbReference type="Proteomes" id="UP000324222">
    <property type="component" value="Unassembled WGS sequence"/>
</dbReference>
<keyword evidence="3" id="KW-1185">Reference proteome</keyword>
<evidence type="ECO:0000256" key="1">
    <source>
        <dbReference type="SAM" id="MobiDB-lite"/>
    </source>
</evidence>
<protein>
    <submittedName>
        <fullName evidence="2">Uncharacterized protein</fullName>
    </submittedName>
</protein>
<reference evidence="2 3" key="1">
    <citation type="submission" date="2019-05" db="EMBL/GenBank/DDBJ databases">
        <title>Another draft genome of Portunus trituberculatus and its Hox gene families provides insights of decapod evolution.</title>
        <authorList>
            <person name="Jeong J.-H."/>
            <person name="Song I."/>
            <person name="Kim S."/>
            <person name="Choi T."/>
            <person name="Kim D."/>
            <person name="Ryu S."/>
            <person name="Kim W."/>
        </authorList>
    </citation>
    <scope>NUCLEOTIDE SEQUENCE [LARGE SCALE GENOMIC DNA]</scope>
    <source>
        <tissue evidence="2">Muscle</tissue>
    </source>
</reference>
<proteinExistence type="predicted"/>
<feature type="region of interest" description="Disordered" evidence="1">
    <location>
        <begin position="1"/>
        <end position="34"/>
    </location>
</feature>
<gene>
    <name evidence="2" type="ORF">E2C01_030319</name>
</gene>
<name>A0A5B7ERR8_PORTR</name>
<sequence length="123" mass="13570">MSMTDDSERQEGISEQRGVSYSSVSGSLHDQAQGGNDLFEVQGEALVNRGKSVTQPGHLLLHMRRQLAQITSYRAASTFLVSVSSSSRLKSSCCRRYAPSYYATEHANVCLQRLSVLEQAITR</sequence>